<dbReference type="EMBL" id="JACBAZ010000001">
    <property type="protein sequence ID" value="NWK54508.1"/>
    <property type="molecule type" value="Genomic_DNA"/>
</dbReference>
<name>A0A851G9V6_9BACT</name>
<evidence type="ECO:0000313" key="1">
    <source>
        <dbReference type="EMBL" id="NWK54508.1"/>
    </source>
</evidence>
<dbReference type="AlphaFoldDB" id="A0A851G9V6"/>
<comment type="caution">
    <text evidence="1">The sequence shown here is derived from an EMBL/GenBank/DDBJ whole genome shotgun (WGS) entry which is preliminary data.</text>
</comment>
<reference evidence="1 2" key="1">
    <citation type="submission" date="2020-07" db="EMBL/GenBank/DDBJ databases">
        <title>Roseicoccus Jingziensis gen. nov., sp. nov., isolated from coastal seawater.</title>
        <authorList>
            <person name="Feng X."/>
        </authorList>
    </citation>
    <scope>NUCLEOTIDE SEQUENCE [LARGE SCALE GENOMIC DNA]</scope>
    <source>
        <strain evidence="1 2">N1E253</strain>
    </source>
</reference>
<gene>
    <name evidence="1" type="ORF">HW115_02720</name>
</gene>
<accession>A0A851G9V6</accession>
<organism evidence="1 2">
    <name type="scientific">Oceaniferula marina</name>
    <dbReference type="NCBI Taxonomy" id="2748318"/>
    <lineage>
        <taxon>Bacteria</taxon>
        <taxon>Pseudomonadati</taxon>
        <taxon>Verrucomicrobiota</taxon>
        <taxon>Verrucomicrobiia</taxon>
        <taxon>Verrucomicrobiales</taxon>
        <taxon>Verrucomicrobiaceae</taxon>
        <taxon>Oceaniferula</taxon>
    </lineage>
</organism>
<sequence length="219" mass="25652">MRTFWLVNQRGIDKNFEMKNIIAILCGFACMTGVVFSANPEVESQIKRIKKWYQQIESDKSLKKQVIEAKSELPYEPKMIRYTRADGELKKLQIELLSDHGFTHETYYFHEGELFFIYAVDEYWQFVPSENGEVDPERPETLDVGSQQRYYFSKGKCIRALEKQAETREGEKLRQLLKEAENKPLDVDLGAAEYVQKAKLVSEIKTLKELNAFLEQFTK</sequence>
<dbReference type="Proteomes" id="UP000557872">
    <property type="component" value="Unassembled WGS sequence"/>
</dbReference>
<evidence type="ECO:0000313" key="2">
    <source>
        <dbReference type="Proteomes" id="UP000557872"/>
    </source>
</evidence>
<dbReference type="RefSeq" id="WP_178931033.1">
    <property type="nucleotide sequence ID" value="NZ_JACBAZ010000001.1"/>
</dbReference>
<keyword evidence="2" id="KW-1185">Reference proteome</keyword>
<protein>
    <submittedName>
        <fullName evidence="1">Uncharacterized protein</fullName>
    </submittedName>
</protein>
<proteinExistence type="predicted"/>